<evidence type="ECO:0000259" key="1">
    <source>
        <dbReference type="SMART" id="SM00829"/>
    </source>
</evidence>
<dbReference type="OrthoDB" id="9787435at2"/>
<dbReference type="InterPro" id="IPR011032">
    <property type="entry name" value="GroES-like_sf"/>
</dbReference>
<reference evidence="2 3" key="1">
    <citation type="submission" date="2018-06" db="EMBL/GenBank/DDBJ databases">
        <title>Spirosoma sp. HMF3257 Genome sequencing and assembly.</title>
        <authorList>
            <person name="Kang H."/>
            <person name="Cha I."/>
            <person name="Kim H."/>
            <person name="Kang J."/>
            <person name="Joh K."/>
        </authorList>
    </citation>
    <scope>NUCLEOTIDE SEQUENCE [LARGE SCALE GENOMIC DNA]</scope>
    <source>
        <strain evidence="2 3">HMF3257</strain>
    </source>
</reference>
<sequence length="348" mass="36596">MKAIYLEGIHQPVQLIDAPMPTAGPGEVLIKLQAASLNHRDVFVQQGLYPGIKLPVILGSDGAGVVVDTGEGVEASWQGQAVIINPAMNWGDNPKYYGADFQILGMPTNGTFAGYVVVKSNYIHRKSHHLTFEQAAALPLAGLTAWRALMTKAGLNKSGVMAPEKVLITGIGGGAALFALQFAVAAGAEVWVTSGSDEKLEKAIELGAVGGINYRQPDWHKALLAQAGAGRLGNSARGYFDVIIDSAGGPGFAKLIDVAAPGGRIAFFGGTTGNITDIIPPKVFFKQLSIFGTTMGTESEFADMISLVSEQQIVPVLDEVFPLADIKMAMNKMETGAQFGKIVLSIGN</sequence>
<feature type="domain" description="Enoyl reductase (ER)" evidence="1">
    <location>
        <begin position="8"/>
        <end position="344"/>
    </location>
</feature>
<dbReference type="PANTHER" id="PTHR45033:SF3">
    <property type="entry name" value="DEHYDROGENASE, PUTATIVE (AFU_ORTHOLOGUE AFUA_2G13270)-RELATED"/>
    <property type="match status" value="1"/>
</dbReference>
<dbReference type="EMBL" id="QLII01000001">
    <property type="protein sequence ID" value="RAI78565.1"/>
    <property type="molecule type" value="Genomic_DNA"/>
</dbReference>
<evidence type="ECO:0000313" key="3">
    <source>
        <dbReference type="Proteomes" id="UP000249016"/>
    </source>
</evidence>
<dbReference type="Pfam" id="PF08240">
    <property type="entry name" value="ADH_N"/>
    <property type="match status" value="1"/>
</dbReference>
<name>A0A327NV53_9BACT</name>
<organism evidence="2 3">
    <name type="scientific">Spirosoma telluris</name>
    <dbReference type="NCBI Taxonomy" id="2183553"/>
    <lineage>
        <taxon>Bacteria</taxon>
        <taxon>Pseudomonadati</taxon>
        <taxon>Bacteroidota</taxon>
        <taxon>Cytophagia</taxon>
        <taxon>Cytophagales</taxon>
        <taxon>Cytophagaceae</taxon>
        <taxon>Spirosoma</taxon>
    </lineage>
</organism>
<dbReference type="GO" id="GO:0016491">
    <property type="term" value="F:oxidoreductase activity"/>
    <property type="evidence" value="ECO:0007669"/>
    <property type="project" value="InterPro"/>
</dbReference>
<dbReference type="InterPro" id="IPR013154">
    <property type="entry name" value="ADH-like_N"/>
</dbReference>
<dbReference type="PANTHER" id="PTHR45033">
    <property type="match status" value="1"/>
</dbReference>
<comment type="caution">
    <text evidence="2">The sequence shown here is derived from an EMBL/GenBank/DDBJ whole genome shotgun (WGS) entry which is preliminary data.</text>
</comment>
<accession>A0A327NV53</accession>
<dbReference type="InterPro" id="IPR013149">
    <property type="entry name" value="ADH-like_C"/>
</dbReference>
<dbReference type="InterPro" id="IPR036291">
    <property type="entry name" value="NAD(P)-bd_dom_sf"/>
</dbReference>
<dbReference type="Gene3D" id="3.40.50.720">
    <property type="entry name" value="NAD(P)-binding Rossmann-like Domain"/>
    <property type="match status" value="1"/>
</dbReference>
<dbReference type="SUPFAM" id="SSF50129">
    <property type="entry name" value="GroES-like"/>
    <property type="match status" value="1"/>
</dbReference>
<dbReference type="SUPFAM" id="SSF51735">
    <property type="entry name" value="NAD(P)-binding Rossmann-fold domains"/>
    <property type="match status" value="1"/>
</dbReference>
<protein>
    <submittedName>
        <fullName evidence="2">Alcohol dehydrogenase</fullName>
    </submittedName>
</protein>
<dbReference type="InterPro" id="IPR020843">
    <property type="entry name" value="ER"/>
</dbReference>
<dbReference type="RefSeq" id="WP_111350502.1">
    <property type="nucleotide sequence ID" value="NZ_QLII01000001.1"/>
</dbReference>
<keyword evidence="3" id="KW-1185">Reference proteome</keyword>
<dbReference type="SMART" id="SM00829">
    <property type="entry name" value="PKS_ER"/>
    <property type="match status" value="1"/>
</dbReference>
<proteinExistence type="predicted"/>
<dbReference type="Gene3D" id="3.90.180.10">
    <property type="entry name" value="Medium-chain alcohol dehydrogenases, catalytic domain"/>
    <property type="match status" value="1"/>
</dbReference>
<gene>
    <name evidence="2" type="ORF">HMF3257_23070</name>
</gene>
<dbReference type="Proteomes" id="UP000249016">
    <property type="component" value="Unassembled WGS sequence"/>
</dbReference>
<evidence type="ECO:0000313" key="2">
    <source>
        <dbReference type="EMBL" id="RAI78565.1"/>
    </source>
</evidence>
<dbReference type="AlphaFoldDB" id="A0A327NV53"/>
<dbReference type="Pfam" id="PF00107">
    <property type="entry name" value="ADH_zinc_N"/>
    <property type="match status" value="1"/>
</dbReference>
<dbReference type="InterPro" id="IPR052711">
    <property type="entry name" value="Zinc_ADH-like"/>
</dbReference>